<keyword evidence="5 7" id="KW-0503">Monooxygenase</keyword>
<evidence type="ECO:0000256" key="2">
    <source>
        <dbReference type="ARBA" id="ARBA00022723"/>
    </source>
</evidence>
<sequence>ANLLSFIIYYIAHYPNVKKKMLEEIDRIFKGDKVRSINKDDFYNLKYCEAIVKEVARVHPIMHMNIRHINKPNEIAGYQWPADTSFLVDIKAIHNSDNYWKEPNKFNPDRWMNESFEPKKNSFIMFGGGLRLCPGRKLAIVQLVCLIALLFR</sequence>
<evidence type="ECO:0000256" key="4">
    <source>
        <dbReference type="ARBA" id="ARBA00023004"/>
    </source>
</evidence>
<dbReference type="PRINTS" id="PR00385">
    <property type="entry name" value="P450"/>
</dbReference>
<evidence type="ECO:0000256" key="6">
    <source>
        <dbReference type="PIRSR" id="PIRSR602401-1"/>
    </source>
</evidence>
<dbReference type="EMBL" id="LLXJ01000437">
    <property type="protein sequence ID" value="PKC09709.1"/>
    <property type="molecule type" value="Genomic_DNA"/>
</dbReference>
<evidence type="ECO:0000313" key="10">
    <source>
        <dbReference type="Proteomes" id="UP000232722"/>
    </source>
</evidence>
<gene>
    <name evidence="8" type="ORF">RhiirA5_238744</name>
    <name evidence="9" type="ORF">RhiirA5_240374</name>
</gene>
<dbReference type="InterPro" id="IPR001128">
    <property type="entry name" value="Cyt_P450"/>
</dbReference>
<keyword evidence="6 7" id="KW-0349">Heme</keyword>
<keyword evidence="4 6" id="KW-0408">Iron</keyword>
<organism evidence="8 10">
    <name type="scientific">Rhizophagus irregularis</name>
    <dbReference type="NCBI Taxonomy" id="588596"/>
    <lineage>
        <taxon>Eukaryota</taxon>
        <taxon>Fungi</taxon>
        <taxon>Fungi incertae sedis</taxon>
        <taxon>Mucoromycota</taxon>
        <taxon>Glomeromycotina</taxon>
        <taxon>Glomeromycetes</taxon>
        <taxon>Glomerales</taxon>
        <taxon>Glomeraceae</taxon>
        <taxon>Rhizophagus</taxon>
    </lineage>
</organism>
<dbReference type="PANTHER" id="PTHR24303">
    <property type="entry name" value="HEME-BINDING MONOOXYGENASE FAMILY"/>
    <property type="match status" value="1"/>
</dbReference>
<dbReference type="OrthoDB" id="1470350at2759"/>
<reference evidence="8 10" key="2">
    <citation type="submission" date="2017-09" db="EMBL/GenBank/DDBJ databases">
        <title>Extensive intraspecific genome diversity in a model arbuscular mycorrhizal fungus.</title>
        <authorList>
            <person name="Chen E.C."/>
            <person name="Morin E."/>
            <person name="Beaudet D."/>
            <person name="Noel J."/>
            <person name="Ndikumana S."/>
            <person name="Charron P."/>
            <person name="St-Onge C."/>
            <person name="Giorgi J."/>
            <person name="Grigoriev I.V."/>
            <person name="Roux C."/>
            <person name="Martin F.M."/>
            <person name="Corradi N."/>
        </authorList>
    </citation>
    <scope>NUCLEOTIDE SEQUENCE [LARGE SCALE GENOMIC DNA]</scope>
    <source>
        <strain evidence="8 10">A5</strain>
    </source>
</reference>
<proteinExistence type="inferred from homology"/>
<dbReference type="Gene3D" id="1.10.630.10">
    <property type="entry name" value="Cytochrome P450"/>
    <property type="match status" value="1"/>
</dbReference>
<name>A0A2I1E6E5_9GLOM</name>
<evidence type="ECO:0000256" key="7">
    <source>
        <dbReference type="RuleBase" id="RU000461"/>
    </source>
</evidence>
<dbReference type="SUPFAM" id="SSF48264">
    <property type="entry name" value="Cytochrome P450"/>
    <property type="match status" value="1"/>
</dbReference>
<keyword evidence="2 6" id="KW-0479">Metal-binding</keyword>
<evidence type="ECO:0000256" key="5">
    <source>
        <dbReference type="ARBA" id="ARBA00023033"/>
    </source>
</evidence>
<comment type="similarity">
    <text evidence="7">Belongs to the cytochrome P450 family.</text>
</comment>
<accession>A0A2I1E6E5</accession>
<dbReference type="PRINTS" id="PR00463">
    <property type="entry name" value="EP450I"/>
</dbReference>
<comment type="cofactor">
    <cofactor evidence="1 6">
        <name>heme</name>
        <dbReference type="ChEBI" id="CHEBI:30413"/>
    </cofactor>
</comment>
<dbReference type="VEuPathDB" id="FungiDB:RhiirA1_514209"/>
<evidence type="ECO:0000313" key="8">
    <source>
        <dbReference type="EMBL" id="PKC09707.1"/>
    </source>
</evidence>
<comment type="caution">
    <text evidence="8">The sequence shown here is derived from an EMBL/GenBank/DDBJ whole genome shotgun (WGS) entry which is preliminary data.</text>
</comment>
<dbReference type="GO" id="GO:0016705">
    <property type="term" value="F:oxidoreductase activity, acting on paired donors, with incorporation or reduction of molecular oxygen"/>
    <property type="evidence" value="ECO:0007669"/>
    <property type="project" value="InterPro"/>
</dbReference>
<protein>
    <submittedName>
        <fullName evidence="8">Cytochrome P450</fullName>
    </submittedName>
</protein>
<dbReference type="InterPro" id="IPR002401">
    <property type="entry name" value="Cyt_P450_E_grp-I"/>
</dbReference>
<dbReference type="Pfam" id="PF00067">
    <property type="entry name" value="p450"/>
    <property type="match status" value="1"/>
</dbReference>
<dbReference type="EMBL" id="LLXJ01000437">
    <property type="protein sequence ID" value="PKC09707.1"/>
    <property type="molecule type" value="Genomic_DNA"/>
</dbReference>
<evidence type="ECO:0000256" key="1">
    <source>
        <dbReference type="ARBA" id="ARBA00001971"/>
    </source>
</evidence>
<dbReference type="GO" id="GO:0020037">
    <property type="term" value="F:heme binding"/>
    <property type="evidence" value="ECO:0007669"/>
    <property type="project" value="InterPro"/>
</dbReference>
<dbReference type="GO" id="GO:0005506">
    <property type="term" value="F:iron ion binding"/>
    <property type="evidence" value="ECO:0007669"/>
    <property type="project" value="InterPro"/>
</dbReference>
<feature type="non-terminal residue" evidence="8">
    <location>
        <position position="152"/>
    </location>
</feature>
<evidence type="ECO:0000256" key="3">
    <source>
        <dbReference type="ARBA" id="ARBA00023002"/>
    </source>
</evidence>
<feature type="non-terminal residue" evidence="8">
    <location>
        <position position="1"/>
    </location>
</feature>
<dbReference type="InterPro" id="IPR036396">
    <property type="entry name" value="Cyt_P450_sf"/>
</dbReference>
<dbReference type="AlphaFoldDB" id="A0A2I1E6E5"/>
<dbReference type="InterPro" id="IPR017972">
    <property type="entry name" value="Cyt_P450_CS"/>
</dbReference>
<feature type="binding site" description="axial binding residue" evidence="6">
    <location>
        <position position="133"/>
    </location>
    <ligand>
        <name>heme</name>
        <dbReference type="ChEBI" id="CHEBI:30413"/>
    </ligand>
    <ligandPart>
        <name>Fe</name>
        <dbReference type="ChEBI" id="CHEBI:18248"/>
    </ligandPart>
</feature>
<dbReference type="PANTHER" id="PTHR24303:SF31">
    <property type="entry name" value="CYTOCHROME P450 307A1-RELATED"/>
    <property type="match status" value="1"/>
</dbReference>
<evidence type="ECO:0000313" key="9">
    <source>
        <dbReference type="EMBL" id="PKC09709.1"/>
    </source>
</evidence>
<dbReference type="CDD" id="cd00302">
    <property type="entry name" value="cytochrome_P450"/>
    <property type="match status" value="1"/>
</dbReference>
<dbReference type="PROSITE" id="PS00086">
    <property type="entry name" value="CYTOCHROME_P450"/>
    <property type="match status" value="1"/>
</dbReference>
<keyword evidence="3 7" id="KW-0560">Oxidoreductase</keyword>
<dbReference type="GO" id="GO:0004497">
    <property type="term" value="F:monooxygenase activity"/>
    <property type="evidence" value="ECO:0007669"/>
    <property type="project" value="UniProtKB-KW"/>
</dbReference>
<reference evidence="8 10" key="1">
    <citation type="submission" date="2016-04" db="EMBL/GenBank/DDBJ databases">
        <title>Genome analyses suggest a sexual origin of heterokaryosis in a supposedly ancient asexual fungus.</title>
        <authorList>
            <person name="Ropars J."/>
            <person name="Sedzielewska K."/>
            <person name="Noel J."/>
            <person name="Charron P."/>
            <person name="Farinelli L."/>
            <person name="Marton T."/>
            <person name="Kruger M."/>
            <person name="Pelin A."/>
            <person name="Brachmann A."/>
            <person name="Corradi N."/>
        </authorList>
    </citation>
    <scope>NUCLEOTIDE SEQUENCE [LARGE SCALE GENOMIC DNA]</scope>
    <source>
        <strain evidence="8 10">A5</strain>
    </source>
</reference>
<dbReference type="Proteomes" id="UP000232722">
    <property type="component" value="Unassembled WGS sequence"/>
</dbReference>